<feature type="domain" description="Glycosyltransferase subfamily 4-like N-terminal" evidence="2">
    <location>
        <begin position="2"/>
        <end position="156"/>
    </location>
</feature>
<gene>
    <name evidence="3" type="ORF">C1N76_08505</name>
</gene>
<accession>A0A2Z3NBZ2</accession>
<evidence type="ECO:0000313" key="4">
    <source>
        <dbReference type="Proteomes" id="UP000246996"/>
    </source>
</evidence>
<dbReference type="AlphaFoldDB" id="A0A2Z3NBZ2"/>
<dbReference type="SUPFAM" id="SSF53756">
    <property type="entry name" value="UDP-Glycosyltransferase/glycogen phosphorylase"/>
    <property type="match status" value="1"/>
</dbReference>
<proteinExistence type="predicted"/>
<name>A0A2Z3NBZ2_GEOTH</name>
<feature type="domain" description="Glycosyl transferase family 1" evidence="1">
    <location>
        <begin position="178"/>
        <end position="334"/>
    </location>
</feature>
<evidence type="ECO:0000259" key="1">
    <source>
        <dbReference type="Pfam" id="PF00534"/>
    </source>
</evidence>
<keyword evidence="3" id="KW-0808">Transferase</keyword>
<dbReference type="PANTHER" id="PTHR12526">
    <property type="entry name" value="GLYCOSYLTRANSFERASE"/>
    <property type="match status" value="1"/>
</dbReference>
<reference evidence="4" key="1">
    <citation type="submission" date="2018-02" db="EMBL/GenBank/DDBJ databases">
        <title>The complete genome of bacterial strain SGAirxxxx.</title>
        <authorList>
            <person name="Schuster S.C."/>
        </authorList>
    </citation>
    <scope>NUCLEOTIDE SEQUENCE [LARGE SCALE GENOMIC DNA]</scope>
    <source>
        <strain evidence="4">SGAir0734</strain>
    </source>
</reference>
<dbReference type="CDD" id="cd03807">
    <property type="entry name" value="GT4_WbnK-like"/>
    <property type="match status" value="1"/>
</dbReference>
<evidence type="ECO:0000259" key="2">
    <source>
        <dbReference type="Pfam" id="PF13439"/>
    </source>
</evidence>
<dbReference type="GO" id="GO:0016757">
    <property type="term" value="F:glycosyltransferase activity"/>
    <property type="evidence" value="ECO:0007669"/>
    <property type="project" value="InterPro"/>
</dbReference>
<evidence type="ECO:0000313" key="3">
    <source>
        <dbReference type="EMBL" id="AWO76437.1"/>
    </source>
</evidence>
<dbReference type="InterPro" id="IPR028098">
    <property type="entry name" value="Glyco_trans_4-like_N"/>
</dbReference>
<dbReference type="InterPro" id="IPR001296">
    <property type="entry name" value="Glyco_trans_1"/>
</dbReference>
<dbReference type="Pfam" id="PF13439">
    <property type="entry name" value="Glyco_transf_4"/>
    <property type="match status" value="1"/>
</dbReference>
<dbReference type="EMBL" id="CP027303">
    <property type="protein sequence ID" value="AWO76437.1"/>
    <property type="molecule type" value="Genomic_DNA"/>
</dbReference>
<protein>
    <submittedName>
        <fullName evidence="3">Glycosyl transferase</fullName>
    </submittedName>
</protein>
<organism evidence="3 4">
    <name type="scientific">Geobacillus thermoleovorans</name>
    <name type="common">Bacillus thermoleovorans</name>
    <dbReference type="NCBI Taxonomy" id="33941"/>
    <lineage>
        <taxon>Bacteria</taxon>
        <taxon>Bacillati</taxon>
        <taxon>Bacillota</taxon>
        <taxon>Bacilli</taxon>
        <taxon>Bacillales</taxon>
        <taxon>Anoxybacillaceae</taxon>
        <taxon>Geobacillus</taxon>
        <taxon>Geobacillus thermoleovorans group</taxon>
    </lineage>
</organism>
<dbReference type="Pfam" id="PF00534">
    <property type="entry name" value="Glycos_transf_1"/>
    <property type="match status" value="1"/>
</dbReference>
<dbReference type="Gene3D" id="3.40.50.2000">
    <property type="entry name" value="Glycogen Phosphorylase B"/>
    <property type="match status" value="2"/>
</dbReference>
<dbReference type="Proteomes" id="UP000246996">
    <property type="component" value="Chromosome"/>
</dbReference>
<sequence length="356" mass="39722">MLYRLLSKIDRNKFEVSVISLTDVGPVGEKIKELDIPVIGLGMKRGVPNPIFLLKLASILKKEKPDVLQTWMYHANLLGLLAGRLAGVKNIIWGIHHSNLDPKIEKRQTIAVAKWCGVLSRFSSKIICCSHASLQCHEQLGYSRDKMMVIPNGFDIGLFQPNRHSKSLLKELFLADDCLLVGHAARWHGQKDHPTLIKAARMVVDKLPNVHFVLCGDGVTHENETLSALIRQEGIEKHVHLLGRRNDIHTLMPQFDVYVSSSKAGEAFPIVLGEAMACEVPCVTTDVGDSAYIVGDTGFVVPPEHPQVLADAIVRCLSLPTEERKQLGKKARQRVEEHFALDLVVEKYENVYQSLL</sequence>